<proteinExistence type="predicted"/>
<evidence type="ECO:0000256" key="1">
    <source>
        <dbReference type="SAM" id="SignalP"/>
    </source>
</evidence>
<evidence type="ECO:0000313" key="3">
    <source>
        <dbReference type="Proteomes" id="UP001166191"/>
    </source>
</evidence>
<name>A0ABS6AJG4_9RHOB</name>
<protein>
    <recommendedName>
        <fullName evidence="4">Lipoprotein</fullName>
    </recommendedName>
</protein>
<organism evidence="2 3">
    <name type="scientific">Paracoccus marinaquae</name>
    <dbReference type="NCBI Taxonomy" id="2841926"/>
    <lineage>
        <taxon>Bacteria</taxon>
        <taxon>Pseudomonadati</taxon>
        <taxon>Pseudomonadota</taxon>
        <taxon>Alphaproteobacteria</taxon>
        <taxon>Rhodobacterales</taxon>
        <taxon>Paracoccaceae</taxon>
        <taxon>Paracoccus</taxon>
    </lineage>
</organism>
<dbReference type="EMBL" id="JAHKNG010000013">
    <property type="protein sequence ID" value="MBU3030371.1"/>
    <property type="molecule type" value="Genomic_DNA"/>
</dbReference>
<keyword evidence="3" id="KW-1185">Reference proteome</keyword>
<evidence type="ECO:0000313" key="2">
    <source>
        <dbReference type="EMBL" id="MBU3030371.1"/>
    </source>
</evidence>
<reference evidence="2" key="1">
    <citation type="submission" date="2021-06" db="EMBL/GenBank/DDBJ databases">
        <title>Paracoccus bacterium XHP0099 sp. nov., isolated from the surface waters of the Yellow Sea.</title>
        <authorList>
            <person name="Xue H."/>
            <person name="Zhang D."/>
        </authorList>
    </citation>
    <scope>NUCLEOTIDE SEQUENCE</scope>
    <source>
        <strain evidence="2">XHP0099</strain>
    </source>
</reference>
<evidence type="ECO:0008006" key="4">
    <source>
        <dbReference type="Google" id="ProtNLM"/>
    </source>
</evidence>
<feature type="signal peptide" evidence="1">
    <location>
        <begin position="1"/>
        <end position="29"/>
    </location>
</feature>
<sequence length="166" mass="18603">MIQKLRQFHPVAATALLLSLALSVAPALAEKGPPRNTIDIWNNSGGNVLQMVQRRNDLARSGKTVRIRGYCRSACTMLITMPNACLGPQARIGFHAPRIPNTTIIPPMVDQIMGSYYRNGIRDRWYSGWNRSIDMKVITAADYVRLDPQTRICDSLKPRRGRKGRG</sequence>
<dbReference type="Proteomes" id="UP001166191">
    <property type="component" value="Unassembled WGS sequence"/>
</dbReference>
<accession>A0ABS6AJG4</accession>
<gene>
    <name evidence="2" type="ORF">KNW02_09590</name>
</gene>
<feature type="chain" id="PRO_5046229280" description="Lipoprotein" evidence="1">
    <location>
        <begin position="30"/>
        <end position="166"/>
    </location>
</feature>
<keyword evidence="1" id="KW-0732">Signal</keyword>
<comment type="caution">
    <text evidence="2">The sequence shown here is derived from an EMBL/GenBank/DDBJ whole genome shotgun (WGS) entry which is preliminary data.</text>
</comment>